<sequence>MSEPGAPDAFIRIIDHFTAPARARLAGSLSGLGREEAALAQAVADEALRHSARLKLNRVLLLELHAAARAGELTAEDDAGRFAQFIERSLRPEFVEHLDRRYPPLLRRLRRALDQQRGAIEALLTRFVADREALEHLLGRPAGRLIGLSLGQGDLHAGGQTVARLALEGGTVMYKPRSLRIDTVLDSFLARVFGDGPDRVRVPPVIDRGDYGWAAFVAHRYCDGEAELQTFYRGLGHWLAVLRLLGGTDIHLENLIAVGPVPVIIDVESLFEAAYESAPSPHGRAYDSALMLIRNSVLRTGIVPFRTPALGLDGVDISAAGALPDQQPQVHAPVIVDEGTMRARLEVVNVDVAMAQNHPGPNPDVSLYWDQISEGFLDATARLRALNDDDRLASSLAAFEGCRVREIRRATKAYVEIGRMLWHPASLHDEAAAIERARDLLSRNAAAFAGAPSAAAEIMAEIDDLRHGDVPIFAMPLSRARIDAVFADWRAMRIDLEELTIRSSLVATDLNQRMRDREQERSGHLYAARNPHADRLEARRRKLAADAVARLLRLAIRGDDGTTTWITPEINRSGWLVQPVQPDLYFGLGGIAVVLAGYSSEVESGRADAVDGVEEALAGALRVLRTMAAAEKPATVGGFSGYGSQIWTWLALHDLRHEPDMLACAIRHAEALEREGFEGDDRFDIVDGASGAIVPLLGLAEATGDARWLALASRAAQRLEQAAIVDAKGARWPTAGSDEPSSGFAHGATGVAWSLARLVLSGAGAETDRARWQALSDAAFAFQERFYDEALGNWLDARNEDREASFHTWCHGSVGIGLAAGDLYAHTRHPRHLLTLRRSVATARGMWGSSHTLCHGDMSLRELFARAASLDPEGCASDPDEPTAQIVSSIEEHRGMVGGLTRAAFTPGLMTGLAGAIHGLNRMHPDCKLASPLLLERRRRAA</sequence>
<dbReference type="Pfam" id="PF13575">
    <property type="entry name" value="DUF4135"/>
    <property type="match status" value="1"/>
</dbReference>
<dbReference type="SUPFAM" id="SSF158745">
    <property type="entry name" value="LanC-like"/>
    <property type="match status" value="1"/>
</dbReference>
<gene>
    <name evidence="2" type="ORF">J2W94_003149</name>
</gene>
<dbReference type="SMART" id="SM01260">
    <property type="entry name" value="LANC_like"/>
    <property type="match status" value="1"/>
</dbReference>
<comment type="caution">
    <text evidence="2">The sequence shown here is derived from an EMBL/GenBank/DDBJ whole genome shotgun (WGS) entry which is preliminary data.</text>
</comment>
<organism evidence="2 3">
    <name type="scientific">Pseudoxanthomonas sacheonensis</name>
    <dbReference type="NCBI Taxonomy" id="443615"/>
    <lineage>
        <taxon>Bacteria</taxon>
        <taxon>Pseudomonadati</taxon>
        <taxon>Pseudomonadota</taxon>
        <taxon>Gammaproteobacteria</taxon>
        <taxon>Lysobacterales</taxon>
        <taxon>Lysobacteraceae</taxon>
        <taxon>Pseudoxanthomonas</taxon>
    </lineage>
</organism>
<dbReference type="EMBL" id="JAVDTT010000004">
    <property type="protein sequence ID" value="MDR6842844.1"/>
    <property type="molecule type" value="Genomic_DNA"/>
</dbReference>
<dbReference type="PRINTS" id="PR01950">
    <property type="entry name" value="LANCSUPER"/>
</dbReference>
<dbReference type="InterPro" id="IPR017146">
    <property type="entry name" value="Lanti_2_LanM"/>
</dbReference>
<dbReference type="Pfam" id="PF05147">
    <property type="entry name" value="LANC_like"/>
    <property type="match status" value="1"/>
</dbReference>
<evidence type="ECO:0000259" key="1">
    <source>
        <dbReference type="Pfam" id="PF13575"/>
    </source>
</evidence>
<proteinExistence type="predicted"/>
<dbReference type="Proteomes" id="UP001254759">
    <property type="component" value="Unassembled WGS sequence"/>
</dbReference>
<dbReference type="InterPro" id="IPR007822">
    <property type="entry name" value="LANC-like"/>
</dbReference>
<name>A0ABU1RVP9_9GAMM</name>
<accession>A0ABU1RVP9</accession>
<dbReference type="PIRSF" id="PIRSF037228">
    <property type="entry name" value="Lant_mod_RumM"/>
    <property type="match status" value="1"/>
</dbReference>
<dbReference type="InterPro" id="IPR025410">
    <property type="entry name" value="Lant_dehyd"/>
</dbReference>
<dbReference type="Gene3D" id="1.50.10.10">
    <property type="match status" value="1"/>
</dbReference>
<keyword evidence="3" id="KW-1185">Reference proteome</keyword>
<feature type="domain" description="Lantibiotic biosynthesis protein dehydration" evidence="1">
    <location>
        <begin position="102"/>
        <end position="474"/>
    </location>
</feature>
<evidence type="ECO:0000313" key="3">
    <source>
        <dbReference type="Proteomes" id="UP001254759"/>
    </source>
</evidence>
<reference evidence="2 3" key="1">
    <citation type="submission" date="2023-07" db="EMBL/GenBank/DDBJ databases">
        <title>Sorghum-associated microbial communities from plants grown in Nebraska, USA.</title>
        <authorList>
            <person name="Schachtman D."/>
        </authorList>
    </citation>
    <scope>NUCLEOTIDE SEQUENCE [LARGE SCALE GENOMIC DNA]</scope>
    <source>
        <strain evidence="2 3">BE107</strain>
    </source>
</reference>
<dbReference type="NCBIfam" id="TIGR03897">
    <property type="entry name" value="lanti_2_LanM"/>
    <property type="match status" value="1"/>
</dbReference>
<evidence type="ECO:0000313" key="2">
    <source>
        <dbReference type="EMBL" id="MDR6842844.1"/>
    </source>
</evidence>
<protein>
    <submittedName>
        <fullName evidence="2">Type 2 lantibiotic biosynthesis protein LanM</fullName>
    </submittedName>
</protein>
<dbReference type="RefSeq" id="WP_310095453.1">
    <property type="nucleotide sequence ID" value="NZ_JAVDTT010000004.1"/>
</dbReference>
<dbReference type="CDD" id="cd04792">
    <property type="entry name" value="LanM-like"/>
    <property type="match status" value="1"/>
</dbReference>
<dbReference type="InterPro" id="IPR012341">
    <property type="entry name" value="6hp_glycosidase-like_sf"/>
</dbReference>